<dbReference type="Proteomes" id="UP000824249">
    <property type="component" value="Unassembled WGS sequence"/>
</dbReference>
<dbReference type="AlphaFoldDB" id="A0A9D2ARQ2"/>
<protein>
    <submittedName>
        <fullName evidence="1">Uncharacterized protein</fullName>
    </submittedName>
</protein>
<dbReference type="EMBL" id="DXFD01000046">
    <property type="protein sequence ID" value="HIX46586.1"/>
    <property type="molecule type" value="Genomic_DNA"/>
</dbReference>
<organism evidence="1 2">
    <name type="scientific">Candidatus Borkfalkia faecigallinarum</name>
    <dbReference type="NCBI Taxonomy" id="2838509"/>
    <lineage>
        <taxon>Bacteria</taxon>
        <taxon>Bacillati</taxon>
        <taxon>Bacillota</taxon>
        <taxon>Clostridia</taxon>
        <taxon>Christensenellales</taxon>
        <taxon>Christensenellaceae</taxon>
        <taxon>Candidatus Borkfalkia</taxon>
    </lineage>
</organism>
<comment type="caution">
    <text evidence="1">The sequence shown here is derived from an EMBL/GenBank/DDBJ whole genome shotgun (WGS) entry which is preliminary data.</text>
</comment>
<reference evidence="1" key="2">
    <citation type="submission" date="2021-04" db="EMBL/GenBank/DDBJ databases">
        <authorList>
            <person name="Gilroy R."/>
        </authorList>
    </citation>
    <scope>NUCLEOTIDE SEQUENCE</scope>
    <source>
        <strain evidence="1">26628</strain>
    </source>
</reference>
<evidence type="ECO:0000313" key="2">
    <source>
        <dbReference type="Proteomes" id="UP000824249"/>
    </source>
</evidence>
<reference evidence="1" key="1">
    <citation type="journal article" date="2021" name="PeerJ">
        <title>Extensive microbial diversity within the chicken gut microbiome revealed by metagenomics and culture.</title>
        <authorList>
            <person name="Gilroy R."/>
            <person name="Ravi A."/>
            <person name="Getino M."/>
            <person name="Pursley I."/>
            <person name="Horton D.L."/>
            <person name="Alikhan N.F."/>
            <person name="Baker D."/>
            <person name="Gharbi K."/>
            <person name="Hall N."/>
            <person name="Watson M."/>
            <person name="Adriaenssens E.M."/>
            <person name="Foster-Nyarko E."/>
            <person name="Jarju S."/>
            <person name="Secka A."/>
            <person name="Antonio M."/>
            <person name="Oren A."/>
            <person name="Chaudhuri R.R."/>
            <person name="La Ragione R."/>
            <person name="Hildebrand F."/>
            <person name="Pallen M.J."/>
        </authorList>
    </citation>
    <scope>NUCLEOTIDE SEQUENCE</scope>
    <source>
        <strain evidence="1">26628</strain>
    </source>
</reference>
<name>A0A9D2ARQ2_9FIRM</name>
<gene>
    <name evidence="1" type="ORF">H9737_02735</name>
</gene>
<proteinExistence type="predicted"/>
<sequence>MFGRAMWSGPNITLEGILQIADGLLHDEESPWRPLRKEGEAAGGKR</sequence>
<accession>A0A9D2ARQ2</accession>
<evidence type="ECO:0000313" key="1">
    <source>
        <dbReference type="EMBL" id="HIX46586.1"/>
    </source>
</evidence>